<dbReference type="Pfam" id="PF20700">
    <property type="entry name" value="Mutator"/>
    <property type="match status" value="1"/>
</dbReference>
<keyword evidence="3" id="KW-1185">Reference proteome</keyword>
<name>A0ABQ9IBB3_9NEOP</name>
<organism evidence="2 3">
    <name type="scientific">Dryococelus australis</name>
    <dbReference type="NCBI Taxonomy" id="614101"/>
    <lineage>
        <taxon>Eukaryota</taxon>
        <taxon>Metazoa</taxon>
        <taxon>Ecdysozoa</taxon>
        <taxon>Arthropoda</taxon>
        <taxon>Hexapoda</taxon>
        <taxon>Insecta</taxon>
        <taxon>Pterygota</taxon>
        <taxon>Neoptera</taxon>
        <taxon>Polyneoptera</taxon>
        <taxon>Phasmatodea</taxon>
        <taxon>Verophasmatodea</taxon>
        <taxon>Anareolatae</taxon>
        <taxon>Phasmatidae</taxon>
        <taxon>Eurycanthinae</taxon>
        <taxon>Dryococelus</taxon>
    </lineage>
</organism>
<evidence type="ECO:0000313" key="3">
    <source>
        <dbReference type="Proteomes" id="UP001159363"/>
    </source>
</evidence>
<comment type="caution">
    <text evidence="2">The sequence shown here is derived from an EMBL/GenBank/DDBJ whole genome shotgun (WGS) entry which is preliminary data.</text>
</comment>
<gene>
    <name evidence="2" type="ORF">PR048_006216</name>
</gene>
<accession>A0ABQ9IBB3</accession>
<dbReference type="EMBL" id="JARBHB010000002">
    <property type="protein sequence ID" value="KAJ8893616.1"/>
    <property type="molecule type" value="Genomic_DNA"/>
</dbReference>
<dbReference type="Proteomes" id="UP001159363">
    <property type="component" value="Chromosome 2"/>
</dbReference>
<proteinExistence type="predicted"/>
<dbReference type="InterPro" id="IPR049012">
    <property type="entry name" value="Mutator_transp_dom"/>
</dbReference>
<reference evidence="2 3" key="1">
    <citation type="submission" date="2023-02" db="EMBL/GenBank/DDBJ databases">
        <title>LHISI_Scaffold_Assembly.</title>
        <authorList>
            <person name="Stuart O.P."/>
            <person name="Cleave R."/>
            <person name="Magrath M.J.L."/>
            <person name="Mikheyev A.S."/>
        </authorList>
    </citation>
    <scope>NUCLEOTIDE SEQUENCE [LARGE SCALE GENOMIC DNA]</scope>
    <source>
        <strain evidence="2">Daus_M_001</strain>
        <tissue evidence="2">Leg muscle</tissue>
    </source>
</reference>
<evidence type="ECO:0000259" key="1">
    <source>
        <dbReference type="Pfam" id="PF20700"/>
    </source>
</evidence>
<evidence type="ECO:0000313" key="2">
    <source>
        <dbReference type="EMBL" id="KAJ8893616.1"/>
    </source>
</evidence>
<protein>
    <recommendedName>
        <fullName evidence="1">Mutator-like transposase domain-containing protein</fullName>
    </recommendedName>
</protein>
<feature type="domain" description="Mutator-like transposase" evidence="1">
    <location>
        <begin position="3"/>
        <end position="113"/>
    </location>
</feature>
<sequence length="145" mass="16325">MNQLVKAQPYGPNFTITKIECSNHTMRNYLRRIRGIAQNTKNEGGPVSPVLRKAVSDKQLNLRAAVTGAVHHRHPQKDLSIHIKIEELKLDIYNGPFHVFGDHTGCASRGYFCSGSKENEENLVPSLQRSGMWQEIIAAFCKSYC</sequence>